<gene>
    <name evidence="1" type="ORF">KI809_20360</name>
</gene>
<proteinExistence type="predicted"/>
<dbReference type="AlphaFoldDB" id="A0AAW4LE03"/>
<dbReference type="InterPro" id="IPR010176">
    <property type="entry name" value="C4xCH_C2xCH_motif_GEOSU"/>
</dbReference>
<evidence type="ECO:0000313" key="1">
    <source>
        <dbReference type="EMBL" id="MBT0666666.1"/>
    </source>
</evidence>
<organism evidence="1 2">
    <name type="scientific">Geoanaerobacter pelophilus</name>
    <dbReference type="NCBI Taxonomy" id="60036"/>
    <lineage>
        <taxon>Bacteria</taxon>
        <taxon>Pseudomonadati</taxon>
        <taxon>Thermodesulfobacteriota</taxon>
        <taxon>Desulfuromonadia</taxon>
        <taxon>Geobacterales</taxon>
        <taxon>Geobacteraceae</taxon>
        <taxon>Geoanaerobacter</taxon>
    </lineage>
</organism>
<dbReference type="RefSeq" id="WP_214173432.1">
    <property type="nucleotide sequence ID" value="NZ_JAHCVJ010000021.1"/>
</dbReference>
<dbReference type="Pfam" id="PF09698">
    <property type="entry name" value="GSu_C4xC__C2xCH"/>
    <property type="match status" value="2"/>
</dbReference>
<reference evidence="1 2" key="1">
    <citation type="submission" date="2021-05" db="EMBL/GenBank/DDBJ databases">
        <title>The draft genome of Geobacter pelophilus DSM 12255.</title>
        <authorList>
            <person name="Xu Z."/>
            <person name="Masuda Y."/>
            <person name="Itoh H."/>
            <person name="Senoo K."/>
        </authorList>
    </citation>
    <scope>NUCLEOTIDE SEQUENCE [LARGE SCALE GENOMIC DNA]</scope>
    <source>
        <strain evidence="1 2">DSM 12255</strain>
    </source>
</reference>
<name>A0AAW4LE03_9BACT</name>
<keyword evidence="2" id="KW-1185">Reference proteome</keyword>
<dbReference type="InterPro" id="IPR036280">
    <property type="entry name" value="Multihaem_cyt_sf"/>
</dbReference>
<dbReference type="NCBIfam" id="TIGR01904">
    <property type="entry name" value="GSu_C4xC__C2xCH"/>
    <property type="match status" value="3"/>
</dbReference>
<feature type="non-terminal residue" evidence="1">
    <location>
        <position position="1"/>
    </location>
</feature>
<evidence type="ECO:0000313" key="2">
    <source>
        <dbReference type="Proteomes" id="UP000811899"/>
    </source>
</evidence>
<protein>
    <submittedName>
        <fullName evidence="1">CxxxxCH/CxxCH domain-containing protein</fullName>
    </submittedName>
</protein>
<accession>A0AAW4LE03</accession>
<sequence length="494" mass="51597">YCHSDGKGRQNAPFTAGSGWNSSVVFGDCKGCHGNDSQAGYFTSTVGEPNYQNAGPGTARANTHTGSHVGSGLSSCANCHVDSVTAAGAINGSGLHINGGINVKIGNVATGSYNPLTKGCTNISCHASSGTEIQWGSHATCATCHGDLTTKPGVHSTHISDMITSGLVTMYNYTAIKSSNGKYRIGCANCHPTDVGHHRDGHIDVTINKNKLGGSSLAGLNSATADFINTANSGISGTTKVSVTCSMVYCHSSGKSTVQAENNFKTTPDWYSAAGSTANRCGMCHDNPPQYDGQSHYDSSSMMGMNNTPPYKPSAHLGGIHFKNVSRGPGQNGFLGFSSIGNVAHGNINNSSTITCNICHSGIVDPDRPDTYAMFGSGSPYECAQCHKATTKTKLQAGNIVGNGLHINGKKDVIFPQTAYPFKTKSQLSNNANAGGNWMRNGGYKADENSYDSTDLSTSTWNPADKSCNTACHVNQSGIIWGSKLKCMSCHANQ</sequence>
<dbReference type="Proteomes" id="UP000811899">
    <property type="component" value="Unassembled WGS sequence"/>
</dbReference>
<comment type="caution">
    <text evidence="1">The sequence shown here is derived from an EMBL/GenBank/DDBJ whole genome shotgun (WGS) entry which is preliminary data.</text>
</comment>
<dbReference type="SUPFAM" id="SSF48695">
    <property type="entry name" value="Multiheme cytochromes"/>
    <property type="match status" value="2"/>
</dbReference>
<dbReference type="EMBL" id="JAHCVJ010000021">
    <property type="protein sequence ID" value="MBT0666666.1"/>
    <property type="molecule type" value="Genomic_DNA"/>
</dbReference>